<accession>D7G1E3</accession>
<keyword evidence="3" id="KW-1185">Reference proteome</keyword>
<organism evidence="2 3">
    <name type="scientific">Ectocarpus siliculosus</name>
    <name type="common">Brown alga</name>
    <name type="synonym">Conferva siliculosa</name>
    <dbReference type="NCBI Taxonomy" id="2880"/>
    <lineage>
        <taxon>Eukaryota</taxon>
        <taxon>Sar</taxon>
        <taxon>Stramenopiles</taxon>
        <taxon>Ochrophyta</taxon>
        <taxon>PX clade</taxon>
        <taxon>Phaeophyceae</taxon>
        <taxon>Ectocarpales</taxon>
        <taxon>Ectocarpaceae</taxon>
        <taxon>Ectocarpus</taxon>
    </lineage>
</organism>
<evidence type="ECO:0000313" key="3">
    <source>
        <dbReference type="Proteomes" id="UP000002630"/>
    </source>
</evidence>
<dbReference type="EMBL" id="FN649760">
    <property type="protein sequence ID" value="CBJ33253.1"/>
    <property type="molecule type" value="Genomic_DNA"/>
</dbReference>
<feature type="compositionally biased region" description="Low complexity" evidence="1">
    <location>
        <begin position="121"/>
        <end position="134"/>
    </location>
</feature>
<protein>
    <submittedName>
        <fullName evidence="2">Uncharacterized protein</fullName>
    </submittedName>
</protein>
<sequence length="339" mass="35369">MARRASSAGAPPLRDYSIQEDWIARTGGGVLSASAFSRSKQKGKKGKGKKKASTPQRHDQQQRDEMNEEEPKEEEQEADLSSVRSAKAAETAPVSASSQPSSRRPSLPGFSSMDDGGGAASGAAATASPGVTAPRASSTRRVSAEFGDISSSARPVAASSFGGVSHGDGTDFMVSSSMKRENAMASVMGVLGPDAAPRVFIYLLQEHMAEHVQLVFAPMFGGSAETAATPAVHSGRQSGGANRGFTAGISVVWSHAIIGDQQLNFSFGMGRADPATNPWCRMSYGFWEPGGMKCAAFMNGGMKTKMTFSGNGQSTFVPRASVQVVTTPTATILDTTTIT</sequence>
<feature type="compositionally biased region" description="Basic residues" evidence="1">
    <location>
        <begin position="39"/>
        <end position="52"/>
    </location>
</feature>
<dbReference type="InParanoid" id="D7G1E3"/>
<evidence type="ECO:0000256" key="1">
    <source>
        <dbReference type="SAM" id="MobiDB-lite"/>
    </source>
</evidence>
<feature type="compositionally biased region" description="Acidic residues" evidence="1">
    <location>
        <begin position="66"/>
        <end position="78"/>
    </location>
</feature>
<name>D7G1E3_ECTSI</name>
<feature type="compositionally biased region" description="Low complexity" evidence="1">
    <location>
        <begin position="92"/>
        <end position="108"/>
    </location>
</feature>
<feature type="region of interest" description="Disordered" evidence="1">
    <location>
        <begin position="30"/>
        <end position="149"/>
    </location>
</feature>
<feature type="compositionally biased region" description="Basic and acidic residues" evidence="1">
    <location>
        <begin position="56"/>
        <end position="65"/>
    </location>
</feature>
<evidence type="ECO:0000313" key="2">
    <source>
        <dbReference type="EMBL" id="CBJ33253.1"/>
    </source>
</evidence>
<proteinExistence type="predicted"/>
<dbReference type="AlphaFoldDB" id="D7G1E3"/>
<gene>
    <name evidence="2" type="ORF">Esi_0448_0019</name>
</gene>
<reference evidence="2 3" key="1">
    <citation type="journal article" date="2010" name="Nature">
        <title>The Ectocarpus genome and the independent evolution of multicellularity in brown algae.</title>
        <authorList>
            <person name="Cock J.M."/>
            <person name="Sterck L."/>
            <person name="Rouze P."/>
            <person name="Scornet D."/>
            <person name="Allen A.E."/>
            <person name="Amoutzias G."/>
            <person name="Anthouard V."/>
            <person name="Artiguenave F."/>
            <person name="Aury J.M."/>
            <person name="Badger J.H."/>
            <person name="Beszteri B."/>
            <person name="Billiau K."/>
            <person name="Bonnet E."/>
            <person name="Bothwell J.H."/>
            <person name="Bowler C."/>
            <person name="Boyen C."/>
            <person name="Brownlee C."/>
            <person name="Carrano C.J."/>
            <person name="Charrier B."/>
            <person name="Cho G.Y."/>
            <person name="Coelho S.M."/>
            <person name="Collen J."/>
            <person name="Corre E."/>
            <person name="Da Silva C."/>
            <person name="Delage L."/>
            <person name="Delaroque N."/>
            <person name="Dittami S.M."/>
            <person name="Doulbeau S."/>
            <person name="Elias M."/>
            <person name="Farnham G."/>
            <person name="Gachon C.M."/>
            <person name="Gschloessl B."/>
            <person name="Heesch S."/>
            <person name="Jabbari K."/>
            <person name="Jubin C."/>
            <person name="Kawai H."/>
            <person name="Kimura K."/>
            <person name="Kloareg B."/>
            <person name="Kupper F.C."/>
            <person name="Lang D."/>
            <person name="Le Bail A."/>
            <person name="Leblanc C."/>
            <person name="Lerouge P."/>
            <person name="Lohr M."/>
            <person name="Lopez P.J."/>
            <person name="Martens C."/>
            <person name="Maumus F."/>
            <person name="Michel G."/>
            <person name="Miranda-Saavedra D."/>
            <person name="Morales J."/>
            <person name="Moreau H."/>
            <person name="Motomura T."/>
            <person name="Nagasato C."/>
            <person name="Napoli C.A."/>
            <person name="Nelson D.R."/>
            <person name="Nyvall-Collen P."/>
            <person name="Peters A.F."/>
            <person name="Pommier C."/>
            <person name="Potin P."/>
            <person name="Poulain J."/>
            <person name="Quesneville H."/>
            <person name="Read B."/>
            <person name="Rensing S.A."/>
            <person name="Ritter A."/>
            <person name="Rousvoal S."/>
            <person name="Samanta M."/>
            <person name="Samson G."/>
            <person name="Schroeder D.C."/>
            <person name="Segurens B."/>
            <person name="Strittmatter M."/>
            <person name="Tonon T."/>
            <person name="Tregear J.W."/>
            <person name="Valentin K."/>
            <person name="von Dassow P."/>
            <person name="Yamagishi T."/>
            <person name="Van de Peer Y."/>
            <person name="Wincker P."/>
        </authorList>
    </citation>
    <scope>NUCLEOTIDE SEQUENCE [LARGE SCALE GENOMIC DNA]</scope>
    <source>
        <strain evidence="3">Ec32 / CCAP1310/4</strain>
    </source>
</reference>
<dbReference type="Proteomes" id="UP000002630">
    <property type="component" value="Unassembled WGS sequence"/>
</dbReference>